<protein>
    <submittedName>
        <fullName evidence="1">Uncharacterized protein</fullName>
    </submittedName>
</protein>
<dbReference type="Proteomes" id="UP000716291">
    <property type="component" value="Unassembled WGS sequence"/>
</dbReference>
<organism evidence="1 2">
    <name type="scientific">Rhizopus oryzae</name>
    <name type="common">Mucormycosis agent</name>
    <name type="synonym">Rhizopus arrhizus var. delemar</name>
    <dbReference type="NCBI Taxonomy" id="64495"/>
    <lineage>
        <taxon>Eukaryota</taxon>
        <taxon>Fungi</taxon>
        <taxon>Fungi incertae sedis</taxon>
        <taxon>Mucoromycota</taxon>
        <taxon>Mucoromycotina</taxon>
        <taxon>Mucoromycetes</taxon>
        <taxon>Mucorales</taxon>
        <taxon>Mucorineae</taxon>
        <taxon>Rhizopodaceae</taxon>
        <taxon>Rhizopus</taxon>
    </lineage>
</organism>
<evidence type="ECO:0000313" key="1">
    <source>
        <dbReference type="EMBL" id="KAG1301174.1"/>
    </source>
</evidence>
<proteinExistence type="predicted"/>
<evidence type="ECO:0000313" key="2">
    <source>
        <dbReference type="Proteomes" id="UP000716291"/>
    </source>
</evidence>
<name>A0A9P6WYK7_RHIOR</name>
<gene>
    <name evidence="1" type="ORF">G6F64_012038</name>
</gene>
<keyword evidence="2" id="KW-1185">Reference proteome</keyword>
<dbReference type="OrthoDB" id="2286148at2759"/>
<accession>A0A9P6WYK7</accession>
<comment type="caution">
    <text evidence="1">The sequence shown here is derived from an EMBL/GenBank/DDBJ whole genome shotgun (WGS) entry which is preliminary data.</text>
</comment>
<reference evidence="1" key="1">
    <citation type="journal article" date="2020" name="Microb. Genom.">
        <title>Genetic diversity of clinical and environmental Mucorales isolates obtained from an investigation of mucormycosis cases among solid organ transplant recipients.</title>
        <authorList>
            <person name="Nguyen M.H."/>
            <person name="Kaul D."/>
            <person name="Muto C."/>
            <person name="Cheng S.J."/>
            <person name="Richter R.A."/>
            <person name="Bruno V.M."/>
            <person name="Liu G."/>
            <person name="Beyhan S."/>
            <person name="Sundermann A.J."/>
            <person name="Mounaud S."/>
            <person name="Pasculle A.W."/>
            <person name="Nierman W.C."/>
            <person name="Driscoll E."/>
            <person name="Cumbie R."/>
            <person name="Clancy C.J."/>
            <person name="Dupont C.L."/>
        </authorList>
    </citation>
    <scope>NUCLEOTIDE SEQUENCE</scope>
    <source>
        <strain evidence="1">GL11</strain>
    </source>
</reference>
<dbReference type="AlphaFoldDB" id="A0A9P6WYK7"/>
<sequence>MSTLQAQLAQVVNPTPMQSVDDAAPATLHSLSTRPHYEWTPSETQVNIMNMDVPIHTSKPMATADRKAIIEAHPPGQKIEDNSLKHLQYQAWAILAHEMLTQDPNSPHVERFCTILADARSLVIGLCSTITQTRLNIAYRSVNPSFLVKTESEVGYIVPLEEFQQNISQQAAAKKAIREASAL</sequence>
<dbReference type="EMBL" id="JAANQT010003314">
    <property type="protein sequence ID" value="KAG1301174.1"/>
    <property type="molecule type" value="Genomic_DNA"/>
</dbReference>